<feature type="region of interest" description="Disordered" evidence="1">
    <location>
        <begin position="1"/>
        <end position="154"/>
    </location>
</feature>
<feature type="domain" description="PIN" evidence="2">
    <location>
        <begin position="284"/>
        <end position="400"/>
    </location>
</feature>
<dbReference type="Gene3D" id="3.40.50.1010">
    <property type="entry name" value="5'-nuclease"/>
    <property type="match status" value="1"/>
</dbReference>
<feature type="compositionally biased region" description="Low complexity" evidence="1">
    <location>
        <begin position="90"/>
        <end position="99"/>
    </location>
</feature>
<feature type="region of interest" description="Disordered" evidence="1">
    <location>
        <begin position="428"/>
        <end position="462"/>
    </location>
</feature>
<evidence type="ECO:0000256" key="1">
    <source>
        <dbReference type="SAM" id="MobiDB-lite"/>
    </source>
</evidence>
<keyword evidence="4" id="KW-1185">Reference proteome</keyword>
<reference evidence="3 4" key="1">
    <citation type="journal article" date="2018" name="Plant J.">
        <title>Genome sequences of Chlorella sorokiniana UTEX 1602 and Micractinium conductrix SAG 241.80: implications to maltose excretion by a green alga.</title>
        <authorList>
            <person name="Arriola M.B."/>
            <person name="Velmurugan N."/>
            <person name="Zhang Y."/>
            <person name="Plunkett M.H."/>
            <person name="Hondzo H."/>
            <person name="Barney B.M."/>
        </authorList>
    </citation>
    <scope>NUCLEOTIDE SEQUENCE [LARGE SCALE GENOMIC DNA]</scope>
    <source>
        <strain evidence="3 4">SAG 241.80</strain>
    </source>
</reference>
<dbReference type="Proteomes" id="UP000239649">
    <property type="component" value="Unassembled WGS sequence"/>
</dbReference>
<feature type="compositionally biased region" description="Low complexity" evidence="1">
    <location>
        <begin position="144"/>
        <end position="154"/>
    </location>
</feature>
<dbReference type="SUPFAM" id="SSF88723">
    <property type="entry name" value="PIN domain-like"/>
    <property type="match status" value="1"/>
</dbReference>
<feature type="region of interest" description="Disordered" evidence="1">
    <location>
        <begin position="525"/>
        <end position="577"/>
    </location>
</feature>
<gene>
    <name evidence="3" type="ORF">C2E20_7522</name>
</gene>
<protein>
    <recommendedName>
        <fullName evidence="2">PIN domain-containing protein</fullName>
    </recommendedName>
</protein>
<evidence type="ECO:0000259" key="2">
    <source>
        <dbReference type="SMART" id="SM00670"/>
    </source>
</evidence>
<dbReference type="AlphaFoldDB" id="A0A2P6V498"/>
<feature type="compositionally biased region" description="Low complexity" evidence="1">
    <location>
        <begin position="453"/>
        <end position="462"/>
    </location>
</feature>
<dbReference type="InterPro" id="IPR029060">
    <property type="entry name" value="PIN-like_dom_sf"/>
</dbReference>
<feature type="compositionally biased region" description="Low complexity" evidence="1">
    <location>
        <begin position="542"/>
        <end position="552"/>
    </location>
</feature>
<evidence type="ECO:0000313" key="3">
    <source>
        <dbReference type="EMBL" id="PSC68922.1"/>
    </source>
</evidence>
<dbReference type="Pfam" id="PF13638">
    <property type="entry name" value="PIN_4"/>
    <property type="match status" value="1"/>
</dbReference>
<comment type="caution">
    <text evidence="3">The sequence shown here is derived from an EMBL/GenBank/DDBJ whole genome shotgun (WGS) entry which is preliminary data.</text>
</comment>
<feature type="compositionally biased region" description="Basic and acidic residues" evidence="1">
    <location>
        <begin position="675"/>
        <end position="692"/>
    </location>
</feature>
<feature type="compositionally biased region" description="Pro residues" evidence="1">
    <location>
        <begin position="100"/>
        <end position="116"/>
    </location>
</feature>
<sequence length="692" mass="74146">MKRKAKGAAKAPGLGVKQNKQAAGKRAAKGGTRHGPAAVKAAKARAAAARAAAAAAAVARSPPKKQQMPKMQQQRQQSLARGSASPNPRPTAGPAAGGPASPPKQPSPPRPLPGEQPTPLMAKRAMKKKAKKTAKVMARRQRVQQRMQQRVQVDSPAEAAAARLAAAAAAAAQALQPAAKPATAAATAVAAVAAPIGRRKLVVKRGNKQAAPKQQQQQHAPKVVELQALPKRQQPQREAPVASAAGKRKPAAARAPAAEQPRAKKRKVVGGAERFREQLEAGQTYFVFDTNALLAEFRPVLERCWDAILAAGGDAVQVLVPLKVLHEVRGLKASKAQALLKAMMQHPHACRVQREDETFRIHPQDLKQQRGDDAILDCMLYLKRLGAEVVLVTHDKLFKLRAGEQGVRSVDPSALPEALALALQAADGKGGGGGAGGGGESVGAPADGRRPAPRSSPAPAAAAAAAAAEPWCARHAEEVHKLLFPPRGGGTATPSQAAFADLAQRLRQPLEAVLLSATQQLAARPDAGLTPPHPVWATAAGQPSDQRQQQHPQQRDEERQLAQQEQQPSWEQLRDGRRRQQLHREGVLRQLRLPLQQQPWWLPELEALLDDADLRKRVCGSTARPVATAAASLGLDIEVAQAYQDLRQEQPHMHEKRRQQVLTTAALRNEAWVQRQEEERGRQPAAAPRERD</sequence>
<dbReference type="InterPro" id="IPR002716">
    <property type="entry name" value="PIN_dom"/>
</dbReference>
<accession>A0A2P6V498</accession>
<dbReference type="OrthoDB" id="521190at2759"/>
<name>A0A2P6V498_9CHLO</name>
<feature type="compositionally biased region" description="Gly residues" evidence="1">
    <location>
        <begin position="428"/>
        <end position="441"/>
    </location>
</feature>
<proteinExistence type="predicted"/>
<feature type="compositionally biased region" description="Polar residues" evidence="1">
    <location>
        <begin position="561"/>
        <end position="570"/>
    </location>
</feature>
<feature type="region of interest" description="Disordered" evidence="1">
    <location>
        <begin position="672"/>
        <end position="692"/>
    </location>
</feature>
<evidence type="ECO:0000313" key="4">
    <source>
        <dbReference type="Proteomes" id="UP000239649"/>
    </source>
</evidence>
<feature type="compositionally biased region" description="Low complexity" evidence="1">
    <location>
        <begin position="34"/>
        <end position="78"/>
    </location>
</feature>
<organism evidence="3 4">
    <name type="scientific">Micractinium conductrix</name>
    <dbReference type="NCBI Taxonomy" id="554055"/>
    <lineage>
        <taxon>Eukaryota</taxon>
        <taxon>Viridiplantae</taxon>
        <taxon>Chlorophyta</taxon>
        <taxon>core chlorophytes</taxon>
        <taxon>Trebouxiophyceae</taxon>
        <taxon>Chlorellales</taxon>
        <taxon>Chlorellaceae</taxon>
        <taxon>Chlorella clade</taxon>
        <taxon>Micractinium</taxon>
    </lineage>
</organism>
<feature type="region of interest" description="Disordered" evidence="1">
    <location>
        <begin position="229"/>
        <end position="269"/>
    </location>
</feature>
<dbReference type="SMART" id="SM00670">
    <property type="entry name" value="PINc"/>
    <property type="match status" value="1"/>
</dbReference>
<dbReference type="EMBL" id="LHPF02000031">
    <property type="protein sequence ID" value="PSC68922.1"/>
    <property type="molecule type" value="Genomic_DNA"/>
</dbReference>
<feature type="compositionally biased region" description="Basic residues" evidence="1">
    <location>
        <begin position="124"/>
        <end position="143"/>
    </location>
</feature>